<dbReference type="InterPro" id="IPR034660">
    <property type="entry name" value="DinB/YfiT-like"/>
</dbReference>
<organism evidence="4 5">
    <name type="scientific">Pedobacter steynii</name>
    <dbReference type="NCBI Taxonomy" id="430522"/>
    <lineage>
        <taxon>Bacteria</taxon>
        <taxon>Pseudomonadati</taxon>
        <taxon>Bacteroidota</taxon>
        <taxon>Sphingobacteriia</taxon>
        <taxon>Sphingobacteriales</taxon>
        <taxon>Sphingobacteriaceae</taxon>
        <taxon>Pedobacter</taxon>
    </lineage>
</organism>
<dbReference type="GO" id="GO:0046872">
    <property type="term" value="F:metal ion binding"/>
    <property type="evidence" value="ECO:0007669"/>
    <property type="project" value="UniProtKB-KW"/>
</dbReference>
<gene>
    <name evidence="4" type="ORF">BFS30_19305</name>
</gene>
<reference evidence="4 5" key="1">
    <citation type="submission" date="2016-08" db="EMBL/GenBank/DDBJ databases">
        <authorList>
            <person name="Seilhamer J.J."/>
        </authorList>
    </citation>
    <scope>NUCLEOTIDE SEQUENCE [LARGE SCALE GENOMIC DNA]</scope>
    <source>
        <strain evidence="4 5">DX4</strain>
    </source>
</reference>
<evidence type="ECO:0000313" key="4">
    <source>
        <dbReference type="EMBL" id="AOM79127.1"/>
    </source>
</evidence>
<name>A0A1D7QKD7_9SPHI</name>
<dbReference type="InterPro" id="IPR007837">
    <property type="entry name" value="DinB"/>
</dbReference>
<accession>A0A1D7QKD7</accession>
<evidence type="ECO:0000313" key="5">
    <source>
        <dbReference type="Proteomes" id="UP000094313"/>
    </source>
</evidence>
<dbReference type="SUPFAM" id="SSF109854">
    <property type="entry name" value="DinB/YfiT-like putative metalloenzymes"/>
    <property type="match status" value="1"/>
</dbReference>
<evidence type="ECO:0000256" key="3">
    <source>
        <dbReference type="PIRSR" id="PIRSR607837-1"/>
    </source>
</evidence>
<dbReference type="AlphaFoldDB" id="A0A1D7QKD7"/>
<evidence type="ECO:0000256" key="2">
    <source>
        <dbReference type="ARBA" id="ARBA00022723"/>
    </source>
</evidence>
<sequence>MKMNLQTLTKDLCAYNLWANHELVKQLTEKKEGTAADSIELPHINQKLSRLLAVEEEWMQKIRCKETRSPEERVFEGAIDALLKDLVVQSESFLNYVSELSEETLKEKVAFDISGGGDLKMSRYEMIQHTVGDSTHHRGEIVIS</sequence>
<keyword evidence="5" id="KW-1185">Reference proteome</keyword>
<dbReference type="Pfam" id="PF05163">
    <property type="entry name" value="DinB"/>
    <property type="match status" value="1"/>
</dbReference>
<evidence type="ECO:0008006" key="6">
    <source>
        <dbReference type="Google" id="ProtNLM"/>
    </source>
</evidence>
<protein>
    <recommendedName>
        <fullName evidence="6">Damage-inducible protein DinB</fullName>
    </recommendedName>
</protein>
<proteinExistence type="inferred from homology"/>
<dbReference type="KEGG" id="psty:BFS30_19305"/>
<dbReference type="OrthoDB" id="767647at2"/>
<dbReference type="EMBL" id="CP017141">
    <property type="protein sequence ID" value="AOM79127.1"/>
    <property type="molecule type" value="Genomic_DNA"/>
</dbReference>
<dbReference type="Gene3D" id="1.20.120.450">
    <property type="entry name" value="dinb family like domain"/>
    <property type="match status" value="1"/>
</dbReference>
<keyword evidence="2 3" id="KW-0479">Metal-binding</keyword>
<dbReference type="Proteomes" id="UP000094313">
    <property type="component" value="Chromosome"/>
</dbReference>
<comment type="similarity">
    <text evidence="1">Belongs to the DinB family.</text>
</comment>
<feature type="binding site" evidence="3">
    <location>
        <position position="137"/>
    </location>
    <ligand>
        <name>a divalent metal cation</name>
        <dbReference type="ChEBI" id="CHEBI:60240"/>
    </ligand>
</feature>
<evidence type="ECO:0000256" key="1">
    <source>
        <dbReference type="ARBA" id="ARBA00008635"/>
    </source>
</evidence>